<feature type="domain" description="PWI" evidence="6">
    <location>
        <begin position="490"/>
        <end position="565"/>
    </location>
</feature>
<dbReference type="OrthoDB" id="6275295at2759"/>
<comment type="similarity">
    <text evidence="1">Belongs to the SNU71 family.</text>
</comment>
<evidence type="ECO:0000256" key="4">
    <source>
        <dbReference type="ARBA" id="ARBA00025004"/>
    </source>
</evidence>
<comment type="function">
    <text evidence="4">Component of the U1 snRNP particle, which recognizes and binds the 5'-splice site of pre-mRNA. Together with other non-snRNP factors, U1 snRNP forms the spliceosomal commitment complex, that targets pre-mRNA to the splicing pathway.</text>
</comment>
<proteinExistence type="inferred from homology"/>
<keyword evidence="8" id="KW-1185">Reference proteome</keyword>
<feature type="compositionally biased region" description="Basic and acidic residues" evidence="5">
    <location>
        <begin position="464"/>
        <end position="474"/>
    </location>
</feature>
<dbReference type="InterPro" id="IPR002483">
    <property type="entry name" value="PWI_dom"/>
</dbReference>
<evidence type="ECO:0000256" key="5">
    <source>
        <dbReference type="SAM" id="MobiDB-lite"/>
    </source>
</evidence>
<dbReference type="Proteomes" id="UP000268321">
    <property type="component" value="Unassembled WGS sequence"/>
</dbReference>
<dbReference type="SMART" id="SM00311">
    <property type="entry name" value="PWI"/>
    <property type="match status" value="1"/>
</dbReference>
<evidence type="ECO:0000313" key="7">
    <source>
        <dbReference type="EMBL" id="RKP30504.1"/>
    </source>
</evidence>
<gene>
    <name evidence="7" type="ORF">METBISCDRAFT_16123</name>
</gene>
<organism evidence="7 8">
    <name type="scientific">Metschnikowia bicuspidata</name>
    <dbReference type="NCBI Taxonomy" id="27322"/>
    <lineage>
        <taxon>Eukaryota</taxon>
        <taxon>Fungi</taxon>
        <taxon>Dikarya</taxon>
        <taxon>Ascomycota</taxon>
        <taxon>Saccharomycotina</taxon>
        <taxon>Pichiomycetes</taxon>
        <taxon>Metschnikowiaceae</taxon>
        <taxon>Metschnikowia</taxon>
    </lineage>
</organism>
<reference evidence="8" key="1">
    <citation type="journal article" date="2018" name="Nat. Microbiol.">
        <title>Leveraging single-cell genomics to expand the fungal tree of life.</title>
        <authorList>
            <person name="Ahrendt S.R."/>
            <person name="Quandt C.A."/>
            <person name="Ciobanu D."/>
            <person name="Clum A."/>
            <person name="Salamov A."/>
            <person name="Andreopoulos B."/>
            <person name="Cheng J.F."/>
            <person name="Woyke T."/>
            <person name="Pelin A."/>
            <person name="Henrissat B."/>
            <person name="Reynolds N.K."/>
            <person name="Benny G.L."/>
            <person name="Smith M.E."/>
            <person name="James T.Y."/>
            <person name="Grigoriev I.V."/>
        </authorList>
    </citation>
    <scope>NUCLEOTIDE SEQUENCE [LARGE SCALE GENOMIC DNA]</scope>
    <source>
        <strain evidence="8">Baker2002</strain>
    </source>
</reference>
<feature type="compositionally biased region" description="Acidic residues" evidence="5">
    <location>
        <begin position="73"/>
        <end position="90"/>
    </location>
</feature>
<evidence type="ECO:0000313" key="8">
    <source>
        <dbReference type="Proteomes" id="UP000268321"/>
    </source>
</evidence>
<name>A0A4P9ZCA2_9ASCO</name>
<protein>
    <recommendedName>
        <fullName evidence="2">U1 small nuclear ribonucleoprotein component SNU71</fullName>
    </recommendedName>
</protein>
<keyword evidence="3" id="KW-0507">mRNA processing</keyword>
<accession>A0A4P9ZCA2</accession>
<feature type="region of interest" description="Disordered" evidence="5">
    <location>
        <begin position="427"/>
        <end position="446"/>
    </location>
</feature>
<sequence>MDLRLVAPVSSTSDNNAALLSRLKNYKPAFPSTFLSETLIPVASNLDVDGIIRQNDKRTQRGQGLAAAHDATDALDDGAEEPADDALEEDPPSWRTLEQLVPTNRLEQINIVFLQDFPSVRKLALVRCFELFLSLCPVDAPKDFQFTFVSETLKRDLRGVFVRFVALEVTRWAKQNVGEVFPTVIAAFDAELDVTGVEKVSASSKLALVAELDKIFANKRNYIHGSKSTGTEDLDEVMKYYRTYKVENSELVEVPKELKETIVKDILMFRSKVLTIERERRKREVEKERRRARHRLTLIYEGIKAAHGTVEEDDMDTDDAAPDDKLATLTDLEYEAYLFREKAAKEEALWQQQLRELERLETQEKAPLLRRLEQELAYEDALVENKIAHMDEIKVLLELDVVSAEKCTNRKAKLYFTNAEYMRLRKPERTREAERDRVDAESETHPGAASAAFVALIKPASKPPKPEPQRHADASTDADSGEKAPIVSALPPQLLAALKEHIGALVEKYLGIKEELLTEFIYDFVVEKNTSAADELVAELQETLDEDSNTVVEKLHAYIRGLGKPSTTEEKLL</sequence>
<evidence type="ECO:0000256" key="3">
    <source>
        <dbReference type="ARBA" id="ARBA00022728"/>
    </source>
</evidence>
<dbReference type="Pfam" id="PF01480">
    <property type="entry name" value="PWI"/>
    <property type="match status" value="1"/>
</dbReference>
<evidence type="ECO:0000256" key="2">
    <source>
        <dbReference type="ARBA" id="ARBA00014280"/>
    </source>
</evidence>
<dbReference type="GO" id="GO:0005681">
    <property type="term" value="C:spliceosomal complex"/>
    <property type="evidence" value="ECO:0007669"/>
    <property type="project" value="UniProtKB-KW"/>
</dbReference>
<dbReference type="AlphaFoldDB" id="A0A4P9ZCA2"/>
<dbReference type="EMBL" id="ML004457">
    <property type="protein sequence ID" value="RKP30504.1"/>
    <property type="molecule type" value="Genomic_DNA"/>
</dbReference>
<feature type="region of interest" description="Disordered" evidence="5">
    <location>
        <begin position="460"/>
        <end position="484"/>
    </location>
</feature>
<evidence type="ECO:0000256" key="1">
    <source>
        <dbReference type="ARBA" id="ARBA00005544"/>
    </source>
</evidence>
<dbReference type="Gene3D" id="1.20.1390.10">
    <property type="entry name" value="PWI domain"/>
    <property type="match status" value="1"/>
</dbReference>
<keyword evidence="3" id="KW-0508">mRNA splicing</keyword>
<feature type="compositionally biased region" description="Basic and acidic residues" evidence="5">
    <location>
        <begin position="427"/>
        <end position="444"/>
    </location>
</feature>
<evidence type="ECO:0000259" key="6">
    <source>
        <dbReference type="SMART" id="SM00311"/>
    </source>
</evidence>
<feature type="region of interest" description="Disordered" evidence="5">
    <location>
        <begin position="59"/>
        <end position="90"/>
    </location>
</feature>
<keyword evidence="3" id="KW-0747">Spliceosome</keyword>